<keyword evidence="3" id="KW-1185">Reference proteome</keyword>
<dbReference type="InterPro" id="IPR024203">
    <property type="entry name" value="Deoxy-glucuronate_isom_IolB"/>
</dbReference>
<dbReference type="PIRSF" id="PIRSF036628">
    <property type="entry name" value="IolB"/>
    <property type="match status" value="1"/>
</dbReference>
<dbReference type="GO" id="GO:0016853">
    <property type="term" value="F:isomerase activity"/>
    <property type="evidence" value="ECO:0007669"/>
    <property type="project" value="UniProtKB-KW"/>
</dbReference>
<accession>A0ABY5VEE2</accession>
<dbReference type="InterPro" id="IPR014710">
    <property type="entry name" value="RmlC-like_jellyroll"/>
</dbReference>
<dbReference type="InterPro" id="IPR011051">
    <property type="entry name" value="RmlC_Cupin_sf"/>
</dbReference>
<organism evidence="2 3">
    <name type="scientific">Ruminococcus gauvreauii</name>
    <dbReference type="NCBI Taxonomy" id="438033"/>
    <lineage>
        <taxon>Bacteria</taxon>
        <taxon>Bacillati</taxon>
        <taxon>Bacillota</taxon>
        <taxon>Clostridia</taxon>
        <taxon>Eubacteriales</taxon>
        <taxon>Oscillospiraceae</taxon>
        <taxon>Ruminococcus</taxon>
    </lineage>
</organism>
<dbReference type="SUPFAM" id="SSF51182">
    <property type="entry name" value="RmlC-like cupins"/>
    <property type="match status" value="1"/>
</dbReference>
<sequence length="271" mass="31016">MRIQQKEPFKAGYQAITELHGKHSDMMMDFGVLKLKPGTEFEDQLMLERAYLLMYGEIEVTFEGRTVRAKRKSFLDDDLWCLNVPEGVTVKITGIADDSEVAVMRTENRREFESAVRCGDDIVKEVRGKGFMNEAGTRIVRTAQDHRLTPDSNLMLGEDVHYPGKWSGFPSHSHAQPEIYFYKFYPENGFGLLKLGDEAILLEHNDTVKIIPDKVHPQVAAPGYAMYYIWVIRHLEGNPYLGPDFEEQHLWVEEPGAVYWPDKSEGGTEDV</sequence>
<gene>
    <name evidence="2" type="ORF">NQ502_14640</name>
</gene>
<dbReference type="Proteomes" id="UP001060164">
    <property type="component" value="Chromosome"/>
</dbReference>
<evidence type="ECO:0000256" key="1">
    <source>
        <dbReference type="ARBA" id="ARBA00023235"/>
    </source>
</evidence>
<protein>
    <submittedName>
        <fullName evidence="2">5-deoxy-glucuronate isomerase</fullName>
    </submittedName>
</protein>
<evidence type="ECO:0000313" key="3">
    <source>
        <dbReference type="Proteomes" id="UP001060164"/>
    </source>
</evidence>
<proteinExistence type="predicted"/>
<dbReference type="EMBL" id="CP102290">
    <property type="protein sequence ID" value="UWP58603.1"/>
    <property type="molecule type" value="Genomic_DNA"/>
</dbReference>
<name>A0ABY5VEE2_9FIRM</name>
<dbReference type="InterPro" id="IPR021120">
    <property type="entry name" value="KduI/IolB_isomerase"/>
</dbReference>
<dbReference type="PANTHER" id="PTHR39193:SF1">
    <property type="entry name" value="5-DEOXY-GLUCURONATE ISOMERASE"/>
    <property type="match status" value="1"/>
</dbReference>
<dbReference type="Gene3D" id="2.60.120.10">
    <property type="entry name" value="Jelly Rolls"/>
    <property type="match status" value="2"/>
</dbReference>
<dbReference type="PANTHER" id="PTHR39193">
    <property type="entry name" value="5-DEOXY-GLUCURONATE ISOMERASE"/>
    <property type="match status" value="1"/>
</dbReference>
<dbReference type="RefSeq" id="WP_028529358.1">
    <property type="nucleotide sequence ID" value="NZ_CABLBR010000023.1"/>
</dbReference>
<evidence type="ECO:0000313" key="2">
    <source>
        <dbReference type="EMBL" id="UWP58603.1"/>
    </source>
</evidence>
<reference evidence="2" key="1">
    <citation type="journal article" date="2022" name="Cell">
        <title>Design, construction, and in vivo augmentation of a complex gut microbiome.</title>
        <authorList>
            <person name="Cheng A.G."/>
            <person name="Ho P.Y."/>
            <person name="Aranda-Diaz A."/>
            <person name="Jain S."/>
            <person name="Yu F.B."/>
            <person name="Meng X."/>
            <person name="Wang M."/>
            <person name="Iakiviak M."/>
            <person name="Nagashima K."/>
            <person name="Zhao A."/>
            <person name="Murugkar P."/>
            <person name="Patil A."/>
            <person name="Atabakhsh K."/>
            <person name="Weakley A."/>
            <person name="Yan J."/>
            <person name="Brumbaugh A.R."/>
            <person name="Higginbottom S."/>
            <person name="Dimas A."/>
            <person name="Shiver A.L."/>
            <person name="Deutschbauer A."/>
            <person name="Neff N."/>
            <person name="Sonnenburg J.L."/>
            <person name="Huang K.C."/>
            <person name="Fischbach M.A."/>
        </authorList>
    </citation>
    <scope>NUCLEOTIDE SEQUENCE</scope>
    <source>
        <strain evidence="2">DSM 19829</strain>
    </source>
</reference>
<keyword evidence="1 2" id="KW-0413">Isomerase</keyword>
<dbReference type="Pfam" id="PF04962">
    <property type="entry name" value="KduI"/>
    <property type="match status" value="1"/>
</dbReference>